<evidence type="ECO:0000313" key="2">
    <source>
        <dbReference type="Proteomes" id="UP001152622"/>
    </source>
</evidence>
<dbReference type="AlphaFoldDB" id="A0A9Q1FEA0"/>
<sequence>MCPKSGPKCGTAEVIFQKIQSVMEENDIPWQNCVGLSVDNAPINTGINNSISSRIHKLNPRIYVHGCPCHFAHNTAKQASTMISEVSGFDVEDIIVDVGYWFKGSTNRKGYLTEFCEIHESDYMEMLLYVSVRWLSLDQCVTRILQKYHPLQSYFRSAAMMPSFTTFNLLFKEMSPLFLFYTQRGKAECWVFNLSQTPQRMESDVEDVRYFVGRFGHLLPFEDPQEQDLLCEEFLEYQTMDLPKDLAQTQRMDDIWANLSSLKNKIKMMSHTNQITTSSAIQSVC</sequence>
<proteinExistence type="predicted"/>
<dbReference type="PANTHER" id="PTHR37162:SF1">
    <property type="entry name" value="BED-TYPE DOMAIN-CONTAINING PROTEIN"/>
    <property type="match status" value="1"/>
</dbReference>
<dbReference type="PANTHER" id="PTHR37162">
    <property type="entry name" value="HAT FAMILY DIMERISATION DOMAINCONTAINING PROTEIN-RELATED"/>
    <property type="match status" value="1"/>
</dbReference>
<comment type="caution">
    <text evidence="1">The sequence shown here is derived from an EMBL/GenBank/DDBJ whole genome shotgun (WGS) entry which is preliminary data.</text>
</comment>
<protein>
    <submittedName>
        <fullName evidence="1">Uncharacterized protein</fullName>
    </submittedName>
</protein>
<evidence type="ECO:0000313" key="1">
    <source>
        <dbReference type="EMBL" id="KAJ8356703.1"/>
    </source>
</evidence>
<keyword evidence="2" id="KW-1185">Reference proteome</keyword>
<organism evidence="1 2">
    <name type="scientific">Synaphobranchus kaupii</name>
    <name type="common">Kaup's arrowtooth eel</name>
    <dbReference type="NCBI Taxonomy" id="118154"/>
    <lineage>
        <taxon>Eukaryota</taxon>
        <taxon>Metazoa</taxon>
        <taxon>Chordata</taxon>
        <taxon>Craniata</taxon>
        <taxon>Vertebrata</taxon>
        <taxon>Euteleostomi</taxon>
        <taxon>Actinopterygii</taxon>
        <taxon>Neopterygii</taxon>
        <taxon>Teleostei</taxon>
        <taxon>Anguilliformes</taxon>
        <taxon>Synaphobranchidae</taxon>
        <taxon>Synaphobranchus</taxon>
    </lineage>
</organism>
<dbReference type="EMBL" id="JAINUF010000006">
    <property type="protein sequence ID" value="KAJ8356703.1"/>
    <property type="molecule type" value="Genomic_DNA"/>
</dbReference>
<reference evidence="1" key="1">
    <citation type="journal article" date="2023" name="Science">
        <title>Genome structures resolve the early diversification of teleost fishes.</title>
        <authorList>
            <person name="Parey E."/>
            <person name="Louis A."/>
            <person name="Montfort J."/>
            <person name="Bouchez O."/>
            <person name="Roques C."/>
            <person name="Iampietro C."/>
            <person name="Lluch J."/>
            <person name="Castinel A."/>
            <person name="Donnadieu C."/>
            <person name="Desvignes T."/>
            <person name="Floi Bucao C."/>
            <person name="Jouanno E."/>
            <person name="Wen M."/>
            <person name="Mejri S."/>
            <person name="Dirks R."/>
            <person name="Jansen H."/>
            <person name="Henkel C."/>
            <person name="Chen W.J."/>
            <person name="Zahm M."/>
            <person name="Cabau C."/>
            <person name="Klopp C."/>
            <person name="Thompson A.W."/>
            <person name="Robinson-Rechavi M."/>
            <person name="Braasch I."/>
            <person name="Lecointre G."/>
            <person name="Bobe J."/>
            <person name="Postlethwait J.H."/>
            <person name="Berthelot C."/>
            <person name="Roest Crollius H."/>
            <person name="Guiguen Y."/>
        </authorList>
    </citation>
    <scope>NUCLEOTIDE SEQUENCE</scope>
    <source>
        <strain evidence="1">WJC10195</strain>
    </source>
</reference>
<name>A0A9Q1FEA0_SYNKA</name>
<dbReference type="OrthoDB" id="6782434at2759"/>
<gene>
    <name evidence="1" type="ORF">SKAU_G00194970</name>
</gene>
<accession>A0A9Q1FEA0</accession>
<dbReference type="Proteomes" id="UP001152622">
    <property type="component" value="Chromosome 6"/>
</dbReference>